<evidence type="ECO:0000313" key="2">
    <source>
        <dbReference type="Proteomes" id="UP001558713"/>
    </source>
</evidence>
<evidence type="ECO:0000313" key="1">
    <source>
        <dbReference type="EMBL" id="KAL1224508.1"/>
    </source>
</evidence>
<comment type="caution">
    <text evidence="1">The sequence shown here is derived from an EMBL/GenBank/DDBJ whole genome shotgun (WGS) entry which is preliminary data.</text>
</comment>
<proteinExistence type="predicted"/>
<dbReference type="Proteomes" id="UP001558713">
    <property type="component" value="Unassembled WGS sequence"/>
</dbReference>
<dbReference type="AlphaFoldDB" id="A0ABD1C4X0"/>
<dbReference type="EMBL" id="JBANAX010000053">
    <property type="protein sequence ID" value="KAL1224508.1"/>
    <property type="molecule type" value="Genomic_DNA"/>
</dbReference>
<accession>A0ABD1C4X0</accession>
<gene>
    <name evidence="1" type="ORF">V5N11_035961</name>
</gene>
<organism evidence="1 2">
    <name type="scientific">Cardamine amara subsp. amara</name>
    <dbReference type="NCBI Taxonomy" id="228776"/>
    <lineage>
        <taxon>Eukaryota</taxon>
        <taxon>Viridiplantae</taxon>
        <taxon>Streptophyta</taxon>
        <taxon>Embryophyta</taxon>
        <taxon>Tracheophyta</taxon>
        <taxon>Spermatophyta</taxon>
        <taxon>Magnoliopsida</taxon>
        <taxon>eudicotyledons</taxon>
        <taxon>Gunneridae</taxon>
        <taxon>Pentapetalae</taxon>
        <taxon>rosids</taxon>
        <taxon>malvids</taxon>
        <taxon>Brassicales</taxon>
        <taxon>Brassicaceae</taxon>
        <taxon>Cardamineae</taxon>
        <taxon>Cardamine</taxon>
    </lineage>
</organism>
<protein>
    <submittedName>
        <fullName evidence="1">Uncharacterized protein</fullName>
    </submittedName>
</protein>
<sequence>MFCQQDGTLCSKKRDQMKVYRESFHGSFKRSKQGDQTQDKLEKNTTTLFYQRSKSESATLIKPDVQLHLDARAQSETSEDHRAYLDLELNLSSSSSSTVKTIMKKDKCSKGGTLIMTPSKKEISGDIGLSRSPSWLAFEGDDDIQKNKEMVTTVCMKCHMLVMICKSTLVCPNCKFMHPDDHNSTKQFKPLSLFKLLC</sequence>
<reference evidence="1 2" key="1">
    <citation type="submission" date="2024-04" db="EMBL/GenBank/DDBJ databases">
        <title>Genome assembly C_amara_ONT_v2.</title>
        <authorList>
            <person name="Yant L."/>
            <person name="Moore C."/>
            <person name="Slenker M."/>
        </authorList>
    </citation>
    <scope>NUCLEOTIDE SEQUENCE [LARGE SCALE GENOMIC DNA]</scope>
    <source>
        <tissue evidence="1">Leaf</tissue>
    </source>
</reference>
<name>A0ABD1C4X0_CARAN</name>
<keyword evidence="2" id="KW-1185">Reference proteome</keyword>
<dbReference type="PANTHER" id="PTHR14791:SF42">
    <property type="entry name" value="F16L1.2 PROTEIN"/>
    <property type="match status" value="1"/>
</dbReference>
<dbReference type="PANTHER" id="PTHR14791">
    <property type="entry name" value="BOMB/KIRA PROTEINS"/>
    <property type="match status" value="1"/>
</dbReference>
<dbReference type="InterPro" id="IPR051105">
    <property type="entry name" value="WWC/KIBRA_Hippo_Reg"/>
</dbReference>